<feature type="domain" description="RRM" evidence="4">
    <location>
        <begin position="43"/>
        <end position="119"/>
    </location>
</feature>
<dbReference type="Pfam" id="PF00076">
    <property type="entry name" value="RRM_1"/>
    <property type="match status" value="1"/>
</dbReference>
<evidence type="ECO:0000259" key="4">
    <source>
        <dbReference type="PROSITE" id="PS50102"/>
    </source>
</evidence>
<dbReference type="PANTHER" id="PTHR23003">
    <property type="entry name" value="RNA RECOGNITION MOTIF RRM DOMAIN CONTAINING PROTEIN"/>
    <property type="match status" value="1"/>
</dbReference>
<dbReference type="InterPro" id="IPR050374">
    <property type="entry name" value="RRT5_SRSF_SR"/>
</dbReference>
<keyword evidence="1 2" id="KW-0694">RNA-binding</keyword>
<evidence type="ECO:0000256" key="2">
    <source>
        <dbReference type="PROSITE-ProRule" id="PRU00176"/>
    </source>
</evidence>
<dbReference type="HOGENOM" id="CLU_068713_0_0_1"/>
<gene>
    <name evidence="5" type="ordered locus">Ecym_8417</name>
</gene>
<dbReference type="GO" id="GO:0035617">
    <property type="term" value="P:stress granule disassembly"/>
    <property type="evidence" value="ECO:0007669"/>
    <property type="project" value="EnsemblFungi"/>
</dbReference>
<reference evidence="6" key="1">
    <citation type="journal article" date="2012" name="G3 (Bethesda)">
        <title>Pichia sorbitophila, an interspecies yeast hybrid reveals early steps of genome resolution following polyploidization.</title>
        <authorList>
            <person name="Leh Louis V."/>
            <person name="Despons L."/>
            <person name="Friedrich A."/>
            <person name="Martin T."/>
            <person name="Durrens P."/>
            <person name="Casaregola S."/>
            <person name="Neuveglise C."/>
            <person name="Fairhead C."/>
            <person name="Marck C."/>
            <person name="Cruz J.A."/>
            <person name="Straub M.L."/>
            <person name="Kugler V."/>
            <person name="Sacerdot C."/>
            <person name="Uzunov Z."/>
            <person name="Thierry A."/>
            <person name="Weiss S."/>
            <person name="Bleykasten C."/>
            <person name="De Montigny J."/>
            <person name="Jacques N."/>
            <person name="Jung P."/>
            <person name="Lemaire M."/>
            <person name="Mallet S."/>
            <person name="Morel G."/>
            <person name="Richard G.F."/>
            <person name="Sarkar A."/>
            <person name="Savel G."/>
            <person name="Schacherer J."/>
            <person name="Seret M.L."/>
            <person name="Talla E."/>
            <person name="Samson G."/>
            <person name="Jubin C."/>
            <person name="Poulain J."/>
            <person name="Vacherie B."/>
            <person name="Barbe V."/>
            <person name="Pelletier E."/>
            <person name="Sherman D.J."/>
            <person name="Westhof E."/>
            <person name="Weissenbach J."/>
            <person name="Baret P.V."/>
            <person name="Wincker P."/>
            <person name="Gaillardin C."/>
            <person name="Dujon B."/>
            <person name="Souciet J.L."/>
        </authorList>
    </citation>
    <scope>NUCLEOTIDE SEQUENCE [LARGE SCALE GENOMIC DNA]</scope>
    <source>
        <strain evidence="6">CBS 270.75 / DBVPG 7215 / KCTC 17166 / NRRL Y-17582</strain>
    </source>
</reference>
<dbReference type="InterPro" id="IPR012677">
    <property type="entry name" value="Nucleotide-bd_a/b_plait_sf"/>
</dbReference>
<dbReference type="GO" id="GO:0045947">
    <property type="term" value="P:negative regulation of translational initiation"/>
    <property type="evidence" value="ECO:0007669"/>
    <property type="project" value="EnsemblFungi"/>
</dbReference>
<dbReference type="InParanoid" id="G8JXW2"/>
<organism evidence="5 6">
    <name type="scientific">Eremothecium cymbalariae (strain CBS 270.75 / DBVPG 7215 / KCTC 17166 / NRRL Y-17582)</name>
    <name type="common">Yeast</name>
    <dbReference type="NCBI Taxonomy" id="931890"/>
    <lineage>
        <taxon>Eukaryota</taxon>
        <taxon>Fungi</taxon>
        <taxon>Dikarya</taxon>
        <taxon>Ascomycota</taxon>
        <taxon>Saccharomycotina</taxon>
        <taxon>Saccharomycetes</taxon>
        <taxon>Saccharomycetales</taxon>
        <taxon>Saccharomycetaceae</taxon>
        <taxon>Eremothecium</taxon>
    </lineage>
</organism>
<dbReference type="EMBL" id="CP002504">
    <property type="protein sequence ID" value="AET41686.1"/>
    <property type="molecule type" value="Genomic_DNA"/>
</dbReference>
<dbReference type="RefSeq" id="XP_003648503.1">
    <property type="nucleotide sequence ID" value="XM_003648455.1"/>
</dbReference>
<keyword evidence="6" id="KW-1185">Reference proteome</keyword>
<dbReference type="SUPFAM" id="SSF54928">
    <property type="entry name" value="RNA-binding domain, RBD"/>
    <property type="match status" value="1"/>
</dbReference>
<evidence type="ECO:0000313" key="6">
    <source>
        <dbReference type="Proteomes" id="UP000006790"/>
    </source>
</evidence>
<dbReference type="Proteomes" id="UP000006790">
    <property type="component" value="Chromosome 8"/>
</dbReference>
<evidence type="ECO:0000256" key="1">
    <source>
        <dbReference type="ARBA" id="ARBA00022884"/>
    </source>
</evidence>
<dbReference type="GO" id="GO:0005730">
    <property type="term" value="C:nucleolus"/>
    <property type="evidence" value="ECO:0007669"/>
    <property type="project" value="EnsemblFungi"/>
</dbReference>
<protein>
    <recommendedName>
        <fullName evidence="4">RRM domain-containing protein</fullName>
    </recommendedName>
</protein>
<dbReference type="InterPro" id="IPR035979">
    <property type="entry name" value="RBD_domain_sf"/>
</dbReference>
<dbReference type="AlphaFoldDB" id="G8JXW2"/>
<dbReference type="FunCoup" id="G8JXW2">
    <property type="interactions" value="640"/>
</dbReference>
<evidence type="ECO:0000256" key="3">
    <source>
        <dbReference type="SAM" id="MobiDB-lite"/>
    </source>
</evidence>
<dbReference type="GO" id="GO:1990904">
    <property type="term" value="C:ribonucleoprotein complex"/>
    <property type="evidence" value="ECO:0007669"/>
    <property type="project" value="TreeGrafter"/>
</dbReference>
<dbReference type="GO" id="GO:0031370">
    <property type="term" value="F:eukaryotic initiation factor 4G binding"/>
    <property type="evidence" value="ECO:0007669"/>
    <property type="project" value="EnsemblFungi"/>
</dbReference>
<feature type="region of interest" description="Disordered" evidence="3">
    <location>
        <begin position="121"/>
        <end position="159"/>
    </location>
</feature>
<dbReference type="STRING" id="931890.G8JXW2"/>
<dbReference type="GeneID" id="11471562"/>
<sequence length="291" mass="32515">MSAETVTTTAPITETIVVPAVPAPSAVDAQLDESPRPDVDPNTTIFIGNLTGDCSEDDLKQVFGLDVDVEIPSNKTGKFYKQRYAFVKFPVKIDFDAVKEKYDKTVVKDRAIYIRQALTREQRDQQKQQKRGGLNARGTSSRRGKKFVRGQAVPAPPQREKVPLDQMQRSFDTLYVNNIPYYATKEEIAEFFGTKAELIVLPMRRMRDTVSNRYFYSKSMNRGIAFVAFEGMSEGDDAITRKMEEFQSKTLKDREITVDVAATKPESDDQLGAAAADTAGNLSISNASHPH</sequence>
<dbReference type="KEGG" id="erc:Ecym_8417"/>
<dbReference type="GO" id="GO:0032055">
    <property type="term" value="P:negative regulation of translation in response to stress"/>
    <property type="evidence" value="ECO:0007669"/>
    <property type="project" value="EnsemblFungi"/>
</dbReference>
<dbReference type="PANTHER" id="PTHR23003:SF56">
    <property type="entry name" value="RIBONUCLEOPROTEIN 1-RELATED"/>
    <property type="match status" value="1"/>
</dbReference>
<dbReference type="OMA" id="FFSKRMN"/>
<feature type="domain" description="RRM" evidence="4">
    <location>
        <begin position="172"/>
        <end position="263"/>
    </location>
</feature>
<dbReference type="GO" id="GO:0010494">
    <property type="term" value="C:cytoplasmic stress granule"/>
    <property type="evidence" value="ECO:0007669"/>
    <property type="project" value="EnsemblFungi"/>
</dbReference>
<dbReference type="GO" id="GO:0048027">
    <property type="term" value="F:mRNA 5'-UTR binding"/>
    <property type="evidence" value="ECO:0007669"/>
    <property type="project" value="EnsemblFungi"/>
</dbReference>
<dbReference type="CDD" id="cd00590">
    <property type="entry name" value="RRM_SF"/>
    <property type="match status" value="1"/>
</dbReference>
<dbReference type="SMART" id="SM00360">
    <property type="entry name" value="RRM"/>
    <property type="match status" value="2"/>
</dbReference>
<dbReference type="Gene3D" id="3.30.70.330">
    <property type="match status" value="2"/>
</dbReference>
<accession>G8JXW2</accession>
<name>G8JXW2_ERECY</name>
<dbReference type="InterPro" id="IPR000504">
    <property type="entry name" value="RRM_dom"/>
</dbReference>
<dbReference type="eggNOG" id="ENOG502QTE4">
    <property type="taxonomic scope" value="Eukaryota"/>
</dbReference>
<evidence type="ECO:0000313" key="5">
    <source>
        <dbReference type="EMBL" id="AET41686.1"/>
    </source>
</evidence>
<dbReference type="GO" id="GO:0000932">
    <property type="term" value="C:P-body"/>
    <property type="evidence" value="ECO:0007669"/>
    <property type="project" value="EnsemblFungi"/>
</dbReference>
<proteinExistence type="predicted"/>
<dbReference type="OrthoDB" id="439808at2759"/>
<dbReference type="PROSITE" id="PS50102">
    <property type="entry name" value="RRM"/>
    <property type="match status" value="2"/>
</dbReference>